<accession>A0A448XI75</accession>
<name>A0A448XI75_9PLAT</name>
<comment type="caution">
    <text evidence="1">The sequence shown here is derived from an EMBL/GenBank/DDBJ whole genome shotgun (WGS) entry which is preliminary data.</text>
</comment>
<proteinExistence type="predicted"/>
<protein>
    <submittedName>
        <fullName evidence="1">Uncharacterized protein</fullName>
    </submittedName>
</protein>
<evidence type="ECO:0000313" key="1">
    <source>
        <dbReference type="EMBL" id="VEL37175.1"/>
    </source>
</evidence>
<keyword evidence="2" id="KW-1185">Reference proteome</keyword>
<reference evidence="1" key="1">
    <citation type="submission" date="2018-11" db="EMBL/GenBank/DDBJ databases">
        <authorList>
            <consortium name="Pathogen Informatics"/>
        </authorList>
    </citation>
    <scope>NUCLEOTIDE SEQUENCE</scope>
</reference>
<evidence type="ECO:0000313" key="2">
    <source>
        <dbReference type="Proteomes" id="UP000784294"/>
    </source>
</evidence>
<dbReference type="Proteomes" id="UP000784294">
    <property type="component" value="Unassembled WGS sequence"/>
</dbReference>
<gene>
    <name evidence="1" type="ORF">PXEA_LOCUS30615</name>
</gene>
<dbReference type="AlphaFoldDB" id="A0A448XI75"/>
<sequence length="47" mass="5060">MWSVFLRDLLLGGYSTGGTSDAGGVGIDDKLNILVEITLDRPHVFPI</sequence>
<dbReference type="EMBL" id="CAAALY010254233">
    <property type="protein sequence ID" value="VEL37175.1"/>
    <property type="molecule type" value="Genomic_DNA"/>
</dbReference>
<feature type="non-terminal residue" evidence="1">
    <location>
        <position position="47"/>
    </location>
</feature>
<organism evidence="1 2">
    <name type="scientific">Protopolystoma xenopodis</name>
    <dbReference type="NCBI Taxonomy" id="117903"/>
    <lineage>
        <taxon>Eukaryota</taxon>
        <taxon>Metazoa</taxon>
        <taxon>Spiralia</taxon>
        <taxon>Lophotrochozoa</taxon>
        <taxon>Platyhelminthes</taxon>
        <taxon>Monogenea</taxon>
        <taxon>Polyopisthocotylea</taxon>
        <taxon>Polystomatidea</taxon>
        <taxon>Polystomatidae</taxon>
        <taxon>Protopolystoma</taxon>
    </lineage>
</organism>